<dbReference type="RefSeq" id="WP_187013854.1">
    <property type="nucleotide sequence ID" value="NZ_JACOQI010000002.1"/>
</dbReference>
<protein>
    <submittedName>
        <fullName evidence="1">Uncharacterized protein</fullName>
    </submittedName>
</protein>
<dbReference type="AlphaFoldDB" id="A0A923MG91"/>
<dbReference type="Proteomes" id="UP000620327">
    <property type="component" value="Unassembled WGS sequence"/>
</dbReference>
<accession>A0A923MG91</accession>
<organism evidence="1 2">
    <name type="scientific">Dysosmobacter segnis</name>
    <dbReference type="NCBI Taxonomy" id="2763042"/>
    <lineage>
        <taxon>Bacteria</taxon>
        <taxon>Bacillati</taxon>
        <taxon>Bacillota</taxon>
        <taxon>Clostridia</taxon>
        <taxon>Eubacteriales</taxon>
        <taxon>Oscillospiraceae</taxon>
        <taxon>Dysosmobacter</taxon>
    </lineage>
</organism>
<evidence type="ECO:0000313" key="1">
    <source>
        <dbReference type="EMBL" id="MBC5769510.1"/>
    </source>
</evidence>
<name>A0A923MG91_9FIRM</name>
<evidence type="ECO:0000313" key="2">
    <source>
        <dbReference type="Proteomes" id="UP000620327"/>
    </source>
</evidence>
<sequence length="100" mass="11595">MLQQKYVRGSFLLEENVDDSKVYYEQHKAKVDEVIAWANQLHISYVAFGLSADHTYLCEYEVYGQTTRMCKGVASELKAMLKPEWKGIRMGYQVEGHTLQ</sequence>
<proteinExistence type="predicted"/>
<keyword evidence="2" id="KW-1185">Reference proteome</keyword>
<comment type="caution">
    <text evidence="1">The sequence shown here is derived from an EMBL/GenBank/DDBJ whole genome shotgun (WGS) entry which is preliminary data.</text>
</comment>
<dbReference type="EMBL" id="JACOQI010000002">
    <property type="protein sequence ID" value="MBC5769510.1"/>
    <property type="molecule type" value="Genomic_DNA"/>
</dbReference>
<reference evidence="1" key="1">
    <citation type="submission" date="2020-08" db="EMBL/GenBank/DDBJ databases">
        <title>Genome public.</title>
        <authorList>
            <person name="Liu C."/>
            <person name="Sun Q."/>
        </authorList>
    </citation>
    <scope>NUCLEOTIDE SEQUENCE</scope>
    <source>
        <strain evidence="1">BX15</strain>
    </source>
</reference>
<gene>
    <name evidence="1" type="ORF">H8Z83_04135</name>
</gene>